<dbReference type="EMBL" id="BMAV01001916">
    <property type="protein sequence ID" value="GFY40476.1"/>
    <property type="molecule type" value="Genomic_DNA"/>
</dbReference>
<organism evidence="1 2">
    <name type="scientific">Trichonephila inaurata madagascariensis</name>
    <dbReference type="NCBI Taxonomy" id="2747483"/>
    <lineage>
        <taxon>Eukaryota</taxon>
        <taxon>Metazoa</taxon>
        <taxon>Ecdysozoa</taxon>
        <taxon>Arthropoda</taxon>
        <taxon>Chelicerata</taxon>
        <taxon>Arachnida</taxon>
        <taxon>Araneae</taxon>
        <taxon>Araneomorphae</taxon>
        <taxon>Entelegynae</taxon>
        <taxon>Araneoidea</taxon>
        <taxon>Nephilidae</taxon>
        <taxon>Trichonephila</taxon>
        <taxon>Trichonephila inaurata</taxon>
    </lineage>
</organism>
<reference evidence="1" key="1">
    <citation type="submission" date="2020-08" db="EMBL/GenBank/DDBJ databases">
        <title>Multicomponent nature underlies the extraordinary mechanical properties of spider dragline silk.</title>
        <authorList>
            <person name="Kono N."/>
            <person name="Nakamura H."/>
            <person name="Mori M."/>
            <person name="Yoshida Y."/>
            <person name="Ohtoshi R."/>
            <person name="Malay A.D."/>
            <person name="Moran D.A.P."/>
            <person name="Tomita M."/>
            <person name="Numata K."/>
            <person name="Arakawa K."/>
        </authorList>
    </citation>
    <scope>NUCLEOTIDE SEQUENCE</scope>
</reference>
<dbReference type="AlphaFoldDB" id="A0A8X6WUX7"/>
<protein>
    <submittedName>
        <fullName evidence="1">Uncharacterized protein</fullName>
    </submittedName>
</protein>
<sequence length="74" mass="8406">MALYDLPGMLCREASQAPVWPEPITWLRGKAQHSFGSKGLLPSFGLDTALSERDFLIWFYFILAGNLRCRFQLG</sequence>
<evidence type="ECO:0000313" key="2">
    <source>
        <dbReference type="Proteomes" id="UP000886998"/>
    </source>
</evidence>
<proteinExistence type="predicted"/>
<gene>
    <name evidence="1" type="ORF">TNIN_319461</name>
</gene>
<accession>A0A8X6WUX7</accession>
<evidence type="ECO:0000313" key="1">
    <source>
        <dbReference type="EMBL" id="GFY40476.1"/>
    </source>
</evidence>
<comment type="caution">
    <text evidence="1">The sequence shown here is derived from an EMBL/GenBank/DDBJ whole genome shotgun (WGS) entry which is preliminary data.</text>
</comment>
<name>A0A8X6WUX7_9ARAC</name>
<keyword evidence="2" id="KW-1185">Reference proteome</keyword>
<dbReference type="Proteomes" id="UP000886998">
    <property type="component" value="Unassembled WGS sequence"/>
</dbReference>